<accession>A0A221W319</accession>
<dbReference type="AlphaFoldDB" id="A0A221W319"/>
<evidence type="ECO:0000259" key="2">
    <source>
        <dbReference type="Pfam" id="PF08044"/>
    </source>
</evidence>
<dbReference type="EMBL" id="CP022521">
    <property type="protein sequence ID" value="ASO20103.1"/>
    <property type="molecule type" value="Genomic_DNA"/>
</dbReference>
<dbReference type="PANTHER" id="PTHR40763">
    <property type="entry name" value="MEMBRANE PROTEIN-RELATED"/>
    <property type="match status" value="1"/>
</dbReference>
<dbReference type="Proteomes" id="UP000204221">
    <property type="component" value="Chromosome"/>
</dbReference>
<gene>
    <name evidence="3" type="ORF">AHOG_12300</name>
</gene>
<organism evidence="3 4">
    <name type="scientific">Actinoalloteichus hoggarensis</name>
    <dbReference type="NCBI Taxonomy" id="1470176"/>
    <lineage>
        <taxon>Bacteria</taxon>
        <taxon>Bacillati</taxon>
        <taxon>Actinomycetota</taxon>
        <taxon>Actinomycetes</taxon>
        <taxon>Pseudonocardiales</taxon>
        <taxon>Pseudonocardiaceae</taxon>
        <taxon>Actinoalloteichus</taxon>
    </lineage>
</organism>
<proteinExistence type="predicted"/>
<feature type="compositionally biased region" description="Basic residues" evidence="1">
    <location>
        <begin position="201"/>
        <end position="210"/>
    </location>
</feature>
<keyword evidence="4" id="KW-1185">Reference proteome</keyword>
<name>A0A221W319_9PSEU</name>
<protein>
    <recommendedName>
        <fullName evidence="2">DUF1707 domain-containing protein</fullName>
    </recommendedName>
</protein>
<evidence type="ECO:0000256" key="1">
    <source>
        <dbReference type="SAM" id="MobiDB-lite"/>
    </source>
</evidence>
<evidence type="ECO:0000313" key="3">
    <source>
        <dbReference type="EMBL" id="ASO20103.1"/>
    </source>
</evidence>
<feature type="region of interest" description="Disordered" evidence="1">
    <location>
        <begin position="195"/>
        <end position="216"/>
    </location>
</feature>
<feature type="domain" description="DUF1707" evidence="2">
    <location>
        <begin position="13"/>
        <end position="65"/>
    </location>
</feature>
<sequence>MTVTEQPDRNPEVRASDAERNEIAALLNQAVGEGRLTLDEFTHRVGLAYEATTRSELDTLVADLPVSPPAAQEQPLAVRSDGKLEPEGGERKWNLAVLGGSDLKGRWRVRRRMGFFGLLGGSDINLCDAELDAPEVELTLVSILGGHTVIVPRGVRVEKSGGFDLLGGDDVKIDESAVLENSPVIRIRSYSVLGGSDIKNPKRKKGKRKRDRELED</sequence>
<reference evidence="3 4" key="1">
    <citation type="submission" date="2017-07" db="EMBL/GenBank/DDBJ databases">
        <title>Complete genome sequence of Actinoalloteichus hoggarensis DSM 45943, type strain of Actinoalloteichus hoggarensis.</title>
        <authorList>
            <person name="Ruckert C."/>
            <person name="Nouioui I."/>
            <person name="Willmese J."/>
            <person name="van Wezel G."/>
            <person name="Klenk H.-P."/>
            <person name="Kalinowski J."/>
            <person name="Zotchev S.B."/>
        </authorList>
    </citation>
    <scope>NUCLEOTIDE SEQUENCE [LARGE SCALE GENOMIC DNA]</scope>
    <source>
        <strain evidence="3 4">DSM 45943</strain>
    </source>
</reference>
<dbReference type="KEGG" id="ahg:AHOG_12300"/>
<dbReference type="InterPro" id="IPR012551">
    <property type="entry name" value="DUF1707_SHOCT-like"/>
</dbReference>
<dbReference type="Pfam" id="PF08044">
    <property type="entry name" value="DUF1707"/>
    <property type="match status" value="1"/>
</dbReference>
<evidence type="ECO:0000313" key="4">
    <source>
        <dbReference type="Proteomes" id="UP000204221"/>
    </source>
</evidence>
<dbReference type="OrthoDB" id="4772576at2"/>
<dbReference type="PANTHER" id="PTHR40763:SF4">
    <property type="entry name" value="DUF1707 DOMAIN-CONTAINING PROTEIN"/>
    <property type="match status" value="1"/>
</dbReference>